<keyword evidence="8" id="KW-1185">Reference proteome</keyword>
<proteinExistence type="inferred from homology"/>
<gene>
    <name evidence="7" type="ORF">C8D90_102302</name>
</gene>
<dbReference type="GO" id="GO:0009289">
    <property type="term" value="C:pilus"/>
    <property type="evidence" value="ECO:0007669"/>
    <property type="project" value="UniProtKB-SubCell"/>
</dbReference>
<reference evidence="7 8" key="1">
    <citation type="submission" date="2018-07" db="EMBL/GenBank/DDBJ databases">
        <title>Genomic Encyclopedia of Type Strains, Phase IV (KMG-IV): sequencing the most valuable type-strain genomes for metagenomic binning, comparative biology and taxonomic classification.</title>
        <authorList>
            <person name="Goeker M."/>
        </authorList>
    </citation>
    <scope>NUCLEOTIDE SEQUENCE [LARGE SCALE GENOMIC DNA]</scope>
    <source>
        <strain evidence="7 8">DSM 103736</strain>
    </source>
</reference>
<evidence type="ECO:0000256" key="1">
    <source>
        <dbReference type="ARBA" id="ARBA00004561"/>
    </source>
</evidence>
<sequence length="180" mass="17914">MKKTFVAAMVAGISAMAAVHSASAATVNGGNVSFKGEVVNAACAVDSNSSNQTVNMGQVRLAELGKAAGTQASSRTPFSIQLNDCDPTVSAATQVVFNGIPAESNPSVLHAGQGSSSATGVGIQIFDNSGKPVALGKPSGKVTLIDGVNVLQFQSGFISTSDAPTAGDASATANFTLTYS</sequence>
<dbReference type="Gene3D" id="2.60.40.1090">
    <property type="entry name" value="Fimbrial-type adhesion domain"/>
    <property type="match status" value="1"/>
</dbReference>
<dbReference type="GO" id="GO:0043709">
    <property type="term" value="P:cell adhesion involved in single-species biofilm formation"/>
    <property type="evidence" value="ECO:0007669"/>
    <property type="project" value="TreeGrafter"/>
</dbReference>
<dbReference type="PANTHER" id="PTHR33420">
    <property type="entry name" value="FIMBRIAL SUBUNIT ELFA-RELATED"/>
    <property type="match status" value="1"/>
</dbReference>
<dbReference type="Proteomes" id="UP000254848">
    <property type="component" value="Unassembled WGS sequence"/>
</dbReference>
<protein>
    <submittedName>
        <fullName evidence="7">Type 1 fimbria pilin</fullName>
    </submittedName>
</protein>
<accession>A0A370R1N0</accession>
<evidence type="ECO:0000256" key="2">
    <source>
        <dbReference type="ARBA" id="ARBA00006671"/>
    </source>
</evidence>
<evidence type="ECO:0000256" key="4">
    <source>
        <dbReference type="ARBA" id="ARBA00023263"/>
    </source>
</evidence>
<dbReference type="InterPro" id="IPR036937">
    <property type="entry name" value="Adhesion_dom_fimbrial_sf"/>
</dbReference>
<comment type="similarity">
    <text evidence="2">Belongs to the fimbrial protein family.</text>
</comment>
<dbReference type="PANTHER" id="PTHR33420:SF12">
    <property type="entry name" value="FIMBRIN-LIKE PROTEIN FIMI-RELATED"/>
    <property type="match status" value="1"/>
</dbReference>
<dbReference type="InterPro" id="IPR050263">
    <property type="entry name" value="Bact_Fimbrial_Adh_Pro"/>
</dbReference>
<dbReference type="AlphaFoldDB" id="A0A370R1N0"/>
<dbReference type="OrthoDB" id="7030999at2"/>
<dbReference type="SUPFAM" id="SSF49401">
    <property type="entry name" value="Bacterial adhesins"/>
    <property type="match status" value="1"/>
</dbReference>
<dbReference type="EMBL" id="QRAP01000002">
    <property type="protein sequence ID" value="RDK95819.1"/>
    <property type="molecule type" value="Genomic_DNA"/>
</dbReference>
<feature type="domain" description="Fimbrial-type adhesion" evidence="6">
    <location>
        <begin position="33"/>
        <end position="179"/>
    </location>
</feature>
<evidence type="ECO:0000256" key="5">
    <source>
        <dbReference type="SAM" id="SignalP"/>
    </source>
</evidence>
<comment type="subcellular location">
    <subcellularLocation>
        <location evidence="1">Fimbrium</location>
    </subcellularLocation>
</comment>
<organism evidence="7 8">
    <name type="scientific">Enterobacillus tribolii</name>
    <dbReference type="NCBI Taxonomy" id="1487935"/>
    <lineage>
        <taxon>Bacteria</taxon>
        <taxon>Pseudomonadati</taxon>
        <taxon>Pseudomonadota</taxon>
        <taxon>Gammaproteobacteria</taxon>
        <taxon>Enterobacterales</taxon>
        <taxon>Hafniaceae</taxon>
        <taxon>Enterobacillus</taxon>
    </lineage>
</organism>
<comment type="caution">
    <text evidence="7">The sequence shown here is derived from an EMBL/GenBank/DDBJ whole genome shotgun (WGS) entry which is preliminary data.</text>
</comment>
<evidence type="ECO:0000259" key="6">
    <source>
        <dbReference type="Pfam" id="PF00419"/>
    </source>
</evidence>
<dbReference type="Pfam" id="PF00419">
    <property type="entry name" value="Fimbrial"/>
    <property type="match status" value="1"/>
</dbReference>
<feature type="chain" id="PRO_5016935225" evidence="5">
    <location>
        <begin position="25"/>
        <end position="180"/>
    </location>
</feature>
<evidence type="ECO:0000313" key="8">
    <source>
        <dbReference type="Proteomes" id="UP000254848"/>
    </source>
</evidence>
<dbReference type="InterPro" id="IPR008966">
    <property type="entry name" value="Adhesion_dom_sf"/>
</dbReference>
<keyword evidence="4" id="KW-0281">Fimbrium</keyword>
<name>A0A370R1N0_9GAMM</name>
<dbReference type="RefSeq" id="WP_115457555.1">
    <property type="nucleotide sequence ID" value="NZ_QRAP01000002.1"/>
</dbReference>
<feature type="signal peptide" evidence="5">
    <location>
        <begin position="1"/>
        <end position="24"/>
    </location>
</feature>
<evidence type="ECO:0000313" key="7">
    <source>
        <dbReference type="EMBL" id="RDK95819.1"/>
    </source>
</evidence>
<keyword evidence="3 5" id="KW-0732">Signal</keyword>
<evidence type="ECO:0000256" key="3">
    <source>
        <dbReference type="ARBA" id="ARBA00022729"/>
    </source>
</evidence>
<dbReference type="InterPro" id="IPR000259">
    <property type="entry name" value="Adhesion_dom_fimbrial"/>
</dbReference>